<dbReference type="InterPro" id="IPR044135">
    <property type="entry name" value="Met-tRNA-FMT_C"/>
</dbReference>
<organism evidence="4">
    <name type="scientific">bioreactor metagenome</name>
    <dbReference type="NCBI Taxonomy" id="1076179"/>
    <lineage>
        <taxon>unclassified sequences</taxon>
        <taxon>metagenomes</taxon>
        <taxon>ecological metagenomes</taxon>
    </lineage>
</organism>
<reference evidence="4" key="1">
    <citation type="submission" date="2019-08" db="EMBL/GenBank/DDBJ databases">
        <authorList>
            <person name="Kucharzyk K."/>
            <person name="Murdoch R.W."/>
            <person name="Higgins S."/>
            <person name="Loffler F."/>
        </authorList>
    </citation>
    <scope>NUCLEOTIDE SEQUENCE</scope>
</reference>
<keyword evidence="2" id="KW-0648">Protein biosynthesis</keyword>
<gene>
    <name evidence="4" type="primary">fmt_52</name>
    <name evidence="4" type="ORF">SDC9_202715</name>
</gene>
<dbReference type="GO" id="GO:0004479">
    <property type="term" value="F:methionyl-tRNA formyltransferase activity"/>
    <property type="evidence" value="ECO:0007669"/>
    <property type="project" value="UniProtKB-EC"/>
</dbReference>
<evidence type="ECO:0000256" key="1">
    <source>
        <dbReference type="ARBA" id="ARBA00022679"/>
    </source>
</evidence>
<evidence type="ECO:0000259" key="3">
    <source>
        <dbReference type="Pfam" id="PF02911"/>
    </source>
</evidence>
<name>A0A645IV31_9ZZZZ</name>
<protein>
    <submittedName>
        <fullName evidence="4">Methionyl-tRNA formyltransferase</fullName>
        <ecNumber evidence="4">2.1.2.9</ecNumber>
    </submittedName>
</protein>
<evidence type="ECO:0000256" key="2">
    <source>
        <dbReference type="ARBA" id="ARBA00022917"/>
    </source>
</evidence>
<dbReference type="EC" id="2.1.2.9" evidence="4"/>
<dbReference type="InterPro" id="IPR011034">
    <property type="entry name" value="Formyl_transferase-like_C_sf"/>
</dbReference>
<dbReference type="SUPFAM" id="SSF50486">
    <property type="entry name" value="FMT C-terminal domain-like"/>
    <property type="match status" value="1"/>
</dbReference>
<dbReference type="Pfam" id="PF02911">
    <property type="entry name" value="Formyl_trans_C"/>
    <property type="match status" value="1"/>
</dbReference>
<evidence type="ECO:0000313" key="4">
    <source>
        <dbReference type="EMBL" id="MPN55036.1"/>
    </source>
</evidence>
<dbReference type="EMBL" id="VSSQ01123842">
    <property type="protein sequence ID" value="MPN55036.1"/>
    <property type="molecule type" value="Genomic_DNA"/>
</dbReference>
<dbReference type="InterPro" id="IPR037022">
    <property type="entry name" value="Formyl_trans_C_sf"/>
</dbReference>
<accession>A0A645IV31</accession>
<feature type="domain" description="Formyl transferase C-terminal" evidence="3">
    <location>
        <begin position="2"/>
        <end position="74"/>
    </location>
</feature>
<comment type="caution">
    <text evidence="4">The sequence shown here is derived from an EMBL/GenBank/DDBJ whole genome shotgun (WGS) entry which is preliminary data.</text>
</comment>
<keyword evidence="1 4" id="KW-0808">Transferase</keyword>
<sequence length="90" mass="9717">MRPWPVAHTLLEGQRIKVWAGQAVELTTADEPGTVIATDKEALYVACGGGTVLKMMELQPAGKKRMSAADYLRGGACEIHEGTRFETDGQ</sequence>
<dbReference type="InterPro" id="IPR005793">
    <property type="entry name" value="Formyl_trans_C"/>
</dbReference>
<dbReference type="Gene3D" id="3.10.25.10">
    <property type="entry name" value="Formyl transferase, C-terminal domain"/>
    <property type="match status" value="1"/>
</dbReference>
<dbReference type="AlphaFoldDB" id="A0A645IV31"/>
<proteinExistence type="predicted"/>
<dbReference type="CDD" id="cd08704">
    <property type="entry name" value="Met_tRNA_FMT_C"/>
    <property type="match status" value="1"/>
</dbReference>